<dbReference type="InterPro" id="IPR036177">
    <property type="entry name" value="Peptidase_M55_sf"/>
</dbReference>
<name>A0ABS9ER37_9BACT</name>
<accession>A0ABS9ER37</accession>
<comment type="caution">
    <text evidence="1">The sequence shown here is derived from an EMBL/GenBank/DDBJ whole genome shotgun (WGS) entry which is preliminary data.</text>
</comment>
<dbReference type="InterPro" id="IPR027476">
    <property type="entry name" value="DppA_N"/>
</dbReference>
<reference evidence="1 2" key="1">
    <citation type="submission" date="2022-01" db="EMBL/GenBank/DDBJ databases">
        <title>Dethiosulfovibrio faecalis sp. nov., a novel proteolytic, non-sulfur-reducing bacterium isolated from a marine aquaculture solid waste bioreactor.</title>
        <authorList>
            <person name="Grabowski S."/>
            <person name="Apolinario E."/>
            <person name="Schneider N."/>
            <person name="Marshall C.W."/>
            <person name="Sowers K.R."/>
        </authorList>
    </citation>
    <scope>NUCLEOTIDE SEQUENCE [LARGE SCALE GENOMIC DNA]</scope>
    <source>
        <strain evidence="1 2">DSM 12537</strain>
    </source>
</reference>
<dbReference type="RefSeq" id="WP_236099463.1">
    <property type="nucleotide sequence ID" value="NZ_JAKGUD010000007.1"/>
</dbReference>
<dbReference type="Gene3D" id="3.30.1360.130">
    <property type="entry name" value="Dipeptide transport protein"/>
    <property type="match status" value="1"/>
</dbReference>
<evidence type="ECO:0000313" key="1">
    <source>
        <dbReference type="EMBL" id="MCF4142741.1"/>
    </source>
</evidence>
<dbReference type="SUPFAM" id="SSF63992">
    <property type="entry name" value="Dipeptide transport protein"/>
    <property type="match status" value="1"/>
</dbReference>
<sequence>MKIYMSVDMEGATGVVRSEQTKASREEYRFGQAMQTHDLKAAIEGALEGGAREILVNDSHDGMINISPADLSRYGGRVRIISGSPKKLGMMEGVECCDGAFFLCYHAMAGTERAILDHTISGKAVYGAWLNGKEVGEIGLNAAVCSEHSIPVLLVTGDTAACEEARSTLGQQALTCSVKRGIGHSSADCLPPDETFEIIRKGAFDAAKSLKDGETGKNEISRGAFQLDISFHYTSQADNAATIPGTTRVDGRTVRIEGIGMDLMRRWAGSLISLGGSVAF</sequence>
<keyword evidence="2" id="KW-1185">Reference proteome</keyword>
<dbReference type="PIRSF" id="PIRSF015853">
    <property type="entry name" value="Pep_DppA"/>
    <property type="match status" value="1"/>
</dbReference>
<evidence type="ECO:0000313" key="2">
    <source>
        <dbReference type="Proteomes" id="UP001200430"/>
    </source>
</evidence>
<proteinExistence type="predicted"/>
<dbReference type="Proteomes" id="UP001200430">
    <property type="component" value="Unassembled WGS sequence"/>
</dbReference>
<protein>
    <submittedName>
        <fullName evidence="1">M55 family metallopeptidase</fullName>
    </submittedName>
</protein>
<dbReference type="CDD" id="cd08663">
    <property type="entry name" value="DAP_dppA_1"/>
    <property type="match status" value="1"/>
</dbReference>
<dbReference type="InterPro" id="IPR007035">
    <property type="entry name" value="Peptidase_M55"/>
</dbReference>
<gene>
    <name evidence="1" type="ORF">L2W38_07920</name>
</gene>
<dbReference type="Gene3D" id="3.40.50.10780">
    <property type="entry name" value="Dipeptide transport protein"/>
    <property type="match status" value="1"/>
</dbReference>
<dbReference type="Pfam" id="PF04951">
    <property type="entry name" value="Peptidase_M55"/>
    <property type="match status" value="1"/>
</dbReference>
<dbReference type="EMBL" id="JAKGUD010000007">
    <property type="protein sequence ID" value="MCF4142741.1"/>
    <property type="molecule type" value="Genomic_DNA"/>
</dbReference>
<organism evidence="1 2">
    <name type="scientific">Dethiosulfovibrio marinus</name>
    <dbReference type="NCBI Taxonomy" id="133532"/>
    <lineage>
        <taxon>Bacteria</taxon>
        <taxon>Thermotogati</taxon>
        <taxon>Synergistota</taxon>
        <taxon>Synergistia</taxon>
        <taxon>Synergistales</taxon>
        <taxon>Dethiosulfovibrionaceae</taxon>
        <taxon>Dethiosulfovibrio</taxon>
    </lineage>
</organism>